<dbReference type="Proteomes" id="UP001174936">
    <property type="component" value="Unassembled WGS sequence"/>
</dbReference>
<name>A0AA39YHP5_9PEZI</name>
<feature type="compositionally biased region" description="Basic and acidic residues" evidence="1">
    <location>
        <begin position="33"/>
        <end position="47"/>
    </location>
</feature>
<feature type="region of interest" description="Disordered" evidence="1">
    <location>
        <begin position="18"/>
        <end position="56"/>
    </location>
</feature>
<proteinExistence type="predicted"/>
<accession>A0AA39YHP5</accession>
<sequence>MRSFPDTSFHVRTSLDSSIFEVSESKSSQSPDHTQDHRRQPAPERRPSIRRGRTRRSSLRLSGYSWAPQRASSASDFDLNSPWHRVFAHLLNLRFNIRHRPSRSPSLRGRLFSSPELKMIRRIICISFELSGRVPESSITDFCPSALEMLLDSRPQQQHLPRSELAEAVRLQLGTSTGFFESLQHHHSFSHYSNEGNEDHRTLGPRELSLDVTRIA</sequence>
<organism evidence="2 3">
    <name type="scientific">Cercophora newfieldiana</name>
    <dbReference type="NCBI Taxonomy" id="92897"/>
    <lineage>
        <taxon>Eukaryota</taxon>
        <taxon>Fungi</taxon>
        <taxon>Dikarya</taxon>
        <taxon>Ascomycota</taxon>
        <taxon>Pezizomycotina</taxon>
        <taxon>Sordariomycetes</taxon>
        <taxon>Sordariomycetidae</taxon>
        <taxon>Sordariales</taxon>
        <taxon>Lasiosphaeriaceae</taxon>
        <taxon>Cercophora</taxon>
    </lineage>
</organism>
<reference evidence="2" key="1">
    <citation type="submission" date="2023-06" db="EMBL/GenBank/DDBJ databases">
        <title>Genome-scale phylogeny and comparative genomics of the fungal order Sordariales.</title>
        <authorList>
            <consortium name="Lawrence Berkeley National Laboratory"/>
            <person name="Hensen N."/>
            <person name="Bonometti L."/>
            <person name="Westerberg I."/>
            <person name="Brannstrom I.O."/>
            <person name="Guillou S."/>
            <person name="Cros-Aarteil S."/>
            <person name="Calhoun S."/>
            <person name="Haridas S."/>
            <person name="Kuo A."/>
            <person name="Mondo S."/>
            <person name="Pangilinan J."/>
            <person name="Riley R."/>
            <person name="Labutti K."/>
            <person name="Andreopoulos B."/>
            <person name="Lipzen A."/>
            <person name="Chen C."/>
            <person name="Yanf M."/>
            <person name="Daum C."/>
            <person name="Ng V."/>
            <person name="Clum A."/>
            <person name="Steindorff A."/>
            <person name="Ohm R."/>
            <person name="Martin F."/>
            <person name="Silar P."/>
            <person name="Natvig D."/>
            <person name="Lalanne C."/>
            <person name="Gautier V."/>
            <person name="Ament-Velasquez S.L."/>
            <person name="Kruys A."/>
            <person name="Hutchinson M.I."/>
            <person name="Powell A.J."/>
            <person name="Barry K."/>
            <person name="Miller A.N."/>
            <person name="Grigoriev I.V."/>
            <person name="Debuchy R."/>
            <person name="Gladieux P."/>
            <person name="Thoren M.H."/>
            <person name="Johannesson H."/>
        </authorList>
    </citation>
    <scope>NUCLEOTIDE SEQUENCE</scope>
    <source>
        <strain evidence="2">SMH2532-1</strain>
    </source>
</reference>
<keyword evidence="3" id="KW-1185">Reference proteome</keyword>
<protein>
    <submittedName>
        <fullName evidence="2">Uncharacterized protein</fullName>
    </submittedName>
</protein>
<gene>
    <name evidence="2" type="ORF">B0T16DRAFT_455162</name>
</gene>
<feature type="compositionally biased region" description="Low complexity" evidence="1">
    <location>
        <begin position="18"/>
        <end position="30"/>
    </location>
</feature>
<dbReference type="EMBL" id="JAULSV010000002">
    <property type="protein sequence ID" value="KAK0652816.1"/>
    <property type="molecule type" value="Genomic_DNA"/>
</dbReference>
<evidence type="ECO:0000313" key="3">
    <source>
        <dbReference type="Proteomes" id="UP001174936"/>
    </source>
</evidence>
<comment type="caution">
    <text evidence="2">The sequence shown here is derived from an EMBL/GenBank/DDBJ whole genome shotgun (WGS) entry which is preliminary data.</text>
</comment>
<dbReference type="AlphaFoldDB" id="A0AA39YHP5"/>
<evidence type="ECO:0000256" key="1">
    <source>
        <dbReference type="SAM" id="MobiDB-lite"/>
    </source>
</evidence>
<evidence type="ECO:0000313" key="2">
    <source>
        <dbReference type="EMBL" id="KAK0652816.1"/>
    </source>
</evidence>